<dbReference type="PANTHER" id="PTHR31964">
    <property type="entry name" value="ADENINE NUCLEOTIDE ALPHA HYDROLASES-LIKE SUPERFAMILY PROTEIN"/>
    <property type="match status" value="1"/>
</dbReference>
<evidence type="ECO:0000256" key="1">
    <source>
        <dbReference type="ARBA" id="ARBA00008791"/>
    </source>
</evidence>
<accession>A0A2P4UKX0</accession>
<dbReference type="SUPFAM" id="SSF52402">
    <property type="entry name" value="Adenine nucleotide alpha hydrolases-like"/>
    <property type="match status" value="1"/>
</dbReference>
<dbReference type="EMBL" id="MTBP01000001">
    <property type="protein sequence ID" value="POM25691.1"/>
    <property type="molecule type" value="Genomic_DNA"/>
</dbReference>
<keyword evidence="5" id="KW-1185">Reference proteome</keyword>
<sequence length="157" mass="16536">MTILIAYDGSDDARTAIEYAAAHVRTDEPAVVLTVWEPLLSQLTWAPVVTVGALPPEQDPGSEKYGEQTEAEQISEQGAELARKAGFGAVTARAERSNGPNWAAIVDVAESLDASLIVMGSRGLSGAKSVLLGSVSDRVLHHAHRAALIVPPVREDG</sequence>
<evidence type="ECO:0000256" key="2">
    <source>
        <dbReference type="SAM" id="MobiDB-lite"/>
    </source>
</evidence>
<reference evidence="4 5" key="1">
    <citation type="journal article" date="2017" name="Chemistry">
        <title>Isolation, Biosynthesis and Chemical Modifications of Rubterolones A-F: Rare Tropolone Alkaloids from Actinomadura sp. 5-2.</title>
        <authorList>
            <person name="Guo H."/>
            <person name="Benndorf R."/>
            <person name="Leichnitz D."/>
            <person name="Klassen J.L."/>
            <person name="Vollmers J."/>
            <person name="Gorls H."/>
            <person name="Steinacker M."/>
            <person name="Weigel C."/>
            <person name="Dahse H.M."/>
            <person name="Kaster A.K."/>
            <person name="de Beer Z.W."/>
            <person name="Poulsen M."/>
            <person name="Beemelmanns C."/>
        </authorList>
    </citation>
    <scope>NUCLEOTIDE SEQUENCE [LARGE SCALE GENOMIC DNA]</scope>
    <source>
        <strain evidence="4 5">5-2</strain>
    </source>
</reference>
<dbReference type="Proteomes" id="UP000242367">
    <property type="component" value="Unassembled WGS sequence"/>
</dbReference>
<dbReference type="RefSeq" id="WP_103560763.1">
    <property type="nucleotide sequence ID" value="NZ_MTBP01000001.1"/>
</dbReference>
<protein>
    <submittedName>
        <fullName evidence="4">Universal stress protein family protein</fullName>
    </submittedName>
</protein>
<name>A0A2P4UKX0_9ACTN</name>
<comment type="similarity">
    <text evidence="1">Belongs to the universal stress protein A family.</text>
</comment>
<dbReference type="CDD" id="cd23659">
    <property type="entry name" value="USP_At3g01520-like"/>
    <property type="match status" value="1"/>
</dbReference>
<evidence type="ECO:0000313" key="5">
    <source>
        <dbReference type="Proteomes" id="UP000242367"/>
    </source>
</evidence>
<dbReference type="PRINTS" id="PR01438">
    <property type="entry name" value="UNVRSLSTRESS"/>
</dbReference>
<dbReference type="Gene3D" id="3.40.50.620">
    <property type="entry name" value="HUPs"/>
    <property type="match status" value="1"/>
</dbReference>
<dbReference type="PANTHER" id="PTHR31964:SF113">
    <property type="entry name" value="USPA DOMAIN-CONTAINING PROTEIN"/>
    <property type="match status" value="1"/>
</dbReference>
<gene>
    <name evidence="4" type="ORF">BTM25_00740</name>
</gene>
<evidence type="ECO:0000313" key="4">
    <source>
        <dbReference type="EMBL" id="POM25691.1"/>
    </source>
</evidence>
<proteinExistence type="inferred from homology"/>
<dbReference type="Pfam" id="PF00582">
    <property type="entry name" value="Usp"/>
    <property type="match status" value="1"/>
</dbReference>
<feature type="domain" description="UspA" evidence="3">
    <location>
        <begin position="2"/>
        <end position="151"/>
    </location>
</feature>
<dbReference type="AlphaFoldDB" id="A0A2P4UKX0"/>
<organism evidence="4 5">
    <name type="scientific">Actinomadura rubteroloni</name>
    <dbReference type="NCBI Taxonomy" id="1926885"/>
    <lineage>
        <taxon>Bacteria</taxon>
        <taxon>Bacillati</taxon>
        <taxon>Actinomycetota</taxon>
        <taxon>Actinomycetes</taxon>
        <taxon>Streptosporangiales</taxon>
        <taxon>Thermomonosporaceae</taxon>
        <taxon>Actinomadura</taxon>
    </lineage>
</organism>
<evidence type="ECO:0000259" key="3">
    <source>
        <dbReference type="Pfam" id="PF00582"/>
    </source>
</evidence>
<feature type="region of interest" description="Disordered" evidence="2">
    <location>
        <begin position="54"/>
        <end position="76"/>
    </location>
</feature>
<comment type="caution">
    <text evidence="4">The sequence shown here is derived from an EMBL/GenBank/DDBJ whole genome shotgun (WGS) entry which is preliminary data.</text>
</comment>
<dbReference type="InterPro" id="IPR006016">
    <property type="entry name" value="UspA"/>
</dbReference>
<dbReference type="InterPro" id="IPR014729">
    <property type="entry name" value="Rossmann-like_a/b/a_fold"/>
</dbReference>
<dbReference type="InterPro" id="IPR006015">
    <property type="entry name" value="Universal_stress_UspA"/>
</dbReference>